<feature type="region of interest" description="Disordered" evidence="1">
    <location>
        <begin position="1"/>
        <end position="22"/>
    </location>
</feature>
<dbReference type="EMBL" id="JAAFYZ010000017">
    <property type="protein sequence ID" value="MBS2546710.1"/>
    <property type="molecule type" value="Genomic_DNA"/>
</dbReference>
<evidence type="ECO:0000313" key="2">
    <source>
        <dbReference type="EMBL" id="MBS2546710.1"/>
    </source>
</evidence>
<reference evidence="2 3" key="1">
    <citation type="submission" date="2020-02" db="EMBL/GenBank/DDBJ databases">
        <title>Acidophilic actinobacteria isolated from forest soil.</title>
        <authorList>
            <person name="Golinska P."/>
        </authorList>
    </citation>
    <scope>NUCLEOTIDE SEQUENCE [LARGE SCALE GENOMIC DNA]</scope>
    <source>
        <strain evidence="2 3">NL8</strain>
    </source>
</reference>
<comment type="caution">
    <text evidence="2">The sequence shown here is derived from an EMBL/GenBank/DDBJ whole genome shotgun (WGS) entry which is preliminary data.</text>
</comment>
<evidence type="ECO:0000313" key="3">
    <source>
        <dbReference type="Proteomes" id="UP000730482"/>
    </source>
</evidence>
<proteinExistence type="predicted"/>
<accession>A0ABS5KL05</accession>
<keyword evidence="3" id="KW-1185">Reference proteome</keyword>
<organism evidence="2 3">
    <name type="scientific">Catenulispora pinistramenti</name>
    <dbReference type="NCBI Taxonomy" id="2705254"/>
    <lineage>
        <taxon>Bacteria</taxon>
        <taxon>Bacillati</taxon>
        <taxon>Actinomycetota</taxon>
        <taxon>Actinomycetes</taxon>
        <taxon>Catenulisporales</taxon>
        <taxon>Catenulisporaceae</taxon>
        <taxon>Catenulispora</taxon>
    </lineage>
</organism>
<dbReference type="RefSeq" id="WP_212008356.1">
    <property type="nucleotide sequence ID" value="NZ_JAAFYZ010000017.1"/>
</dbReference>
<sequence length="102" mass="10471">MSTPQGAGVRCGFDASGNGYSGGSPVVNGGTVGYLPQGTNWVICQAQGSTVTHGQYYNNWWGWTEADNQKRGRGNAVNAHGGVNNGAYGNVPQCDGSHGSPP</sequence>
<feature type="region of interest" description="Disordered" evidence="1">
    <location>
        <begin position="72"/>
        <end position="102"/>
    </location>
</feature>
<feature type="compositionally biased region" description="Low complexity" evidence="1">
    <location>
        <begin position="74"/>
        <end position="91"/>
    </location>
</feature>
<name>A0ABS5KL05_9ACTN</name>
<gene>
    <name evidence="2" type="ORF">KGQ19_07505</name>
</gene>
<evidence type="ECO:0000256" key="1">
    <source>
        <dbReference type="SAM" id="MobiDB-lite"/>
    </source>
</evidence>
<dbReference type="Proteomes" id="UP000730482">
    <property type="component" value="Unassembled WGS sequence"/>
</dbReference>
<protein>
    <submittedName>
        <fullName evidence="2">Uncharacterized protein</fullName>
    </submittedName>
</protein>